<dbReference type="EMBL" id="JAXAVV010000005">
    <property type="protein sequence ID" value="MDX8050398.1"/>
    <property type="molecule type" value="Genomic_DNA"/>
</dbReference>
<name>A0ABU4TQM2_9PSEU</name>
<organism evidence="1 2">
    <name type="scientific">Lentzea kristufekii</name>
    <dbReference type="NCBI Taxonomy" id="3095430"/>
    <lineage>
        <taxon>Bacteria</taxon>
        <taxon>Bacillati</taxon>
        <taxon>Actinomycetota</taxon>
        <taxon>Actinomycetes</taxon>
        <taxon>Pseudonocardiales</taxon>
        <taxon>Pseudonocardiaceae</taxon>
        <taxon>Lentzea</taxon>
    </lineage>
</organism>
<accession>A0ABU4TQM2</accession>
<comment type="caution">
    <text evidence="1">The sequence shown here is derived from an EMBL/GenBank/DDBJ whole genome shotgun (WGS) entry which is preliminary data.</text>
</comment>
<proteinExistence type="predicted"/>
<evidence type="ECO:0000313" key="2">
    <source>
        <dbReference type="Proteomes" id="UP001271792"/>
    </source>
</evidence>
<keyword evidence="2" id="KW-1185">Reference proteome</keyword>
<dbReference type="RefSeq" id="WP_319984371.1">
    <property type="nucleotide sequence ID" value="NZ_JAXAVV010000005.1"/>
</dbReference>
<sequence length="154" mass="15901">MPVFAGNHATAARLNALGRLVGQTTWTVDSATFTTVETMVQTLTVPAFSGVQYLVVVDCGWTNTSLATGTFCIRAAGGASVTTAGSRKYSRKRRVHTSGAFDDFQAFSQVFSDVAPVGGQITVGLSGSVDGGTGKLEADADNIGWMAVFAVGLA</sequence>
<evidence type="ECO:0000313" key="1">
    <source>
        <dbReference type="EMBL" id="MDX8050398.1"/>
    </source>
</evidence>
<dbReference type="Proteomes" id="UP001271792">
    <property type="component" value="Unassembled WGS sequence"/>
</dbReference>
<protein>
    <submittedName>
        <fullName evidence="1">Uncharacterized protein</fullName>
    </submittedName>
</protein>
<gene>
    <name evidence="1" type="ORF">SK571_13485</name>
</gene>
<reference evidence="1 2" key="1">
    <citation type="submission" date="2023-11" db="EMBL/GenBank/DDBJ databases">
        <title>Lentzea sokolovensis, sp. nov., Lentzea kristufkii, sp. nov., and Lentzea miocenensis, sp. nov., rare actinobacteria from Sokolov Coal Basin, Miocene lacustrine sediment, Czech Republic.</title>
        <authorList>
            <person name="Lara A."/>
            <person name="Kotroba L."/>
            <person name="Nouioui I."/>
            <person name="Neumann-Schaal M."/>
            <person name="Mast Y."/>
            <person name="Chronakova A."/>
        </authorList>
    </citation>
    <scope>NUCLEOTIDE SEQUENCE [LARGE SCALE GENOMIC DNA]</scope>
    <source>
        <strain evidence="1 2">BCCO 10_0798</strain>
    </source>
</reference>